<dbReference type="EMBL" id="VSRR010000738">
    <property type="protein sequence ID" value="MPC19091.1"/>
    <property type="molecule type" value="Genomic_DNA"/>
</dbReference>
<reference evidence="1 2" key="1">
    <citation type="submission" date="2019-05" db="EMBL/GenBank/DDBJ databases">
        <title>Another draft genome of Portunus trituberculatus and its Hox gene families provides insights of decapod evolution.</title>
        <authorList>
            <person name="Jeong J.-H."/>
            <person name="Song I."/>
            <person name="Kim S."/>
            <person name="Choi T."/>
            <person name="Kim D."/>
            <person name="Ryu S."/>
            <person name="Kim W."/>
        </authorList>
    </citation>
    <scope>NUCLEOTIDE SEQUENCE [LARGE SCALE GENOMIC DNA]</scope>
    <source>
        <tissue evidence="1">Muscle</tissue>
    </source>
</reference>
<accession>A0A5B7DCJ2</accession>
<name>A0A5B7DCJ2_PORTR</name>
<protein>
    <submittedName>
        <fullName evidence="1">Uncharacterized protein</fullName>
    </submittedName>
</protein>
<gene>
    <name evidence="1" type="ORF">E2C01_011999</name>
</gene>
<dbReference type="AlphaFoldDB" id="A0A5B7DCJ2"/>
<comment type="caution">
    <text evidence="1">The sequence shown here is derived from an EMBL/GenBank/DDBJ whole genome shotgun (WGS) entry which is preliminary data.</text>
</comment>
<proteinExistence type="predicted"/>
<sequence>MKLKMTKCRRDIKKYSFPNRSIEIWNNLDETSSSKKYL</sequence>
<dbReference type="Proteomes" id="UP000324222">
    <property type="component" value="Unassembled WGS sequence"/>
</dbReference>
<keyword evidence="2" id="KW-1185">Reference proteome</keyword>
<evidence type="ECO:0000313" key="1">
    <source>
        <dbReference type="EMBL" id="MPC19091.1"/>
    </source>
</evidence>
<evidence type="ECO:0000313" key="2">
    <source>
        <dbReference type="Proteomes" id="UP000324222"/>
    </source>
</evidence>
<organism evidence="1 2">
    <name type="scientific">Portunus trituberculatus</name>
    <name type="common">Swimming crab</name>
    <name type="synonym">Neptunus trituberculatus</name>
    <dbReference type="NCBI Taxonomy" id="210409"/>
    <lineage>
        <taxon>Eukaryota</taxon>
        <taxon>Metazoa</taxon>
        <taxon>Ecdysozoa</taxon>
        <taxon>Arthropoda</taxon>
        <taxon>Crustacea</taxon>
        <taxon>Multicrustacea</taxon>
        <taxon>Malacostraca</taxon>
        <taxon>Eumalacostraca</taxon>
        <taxon>Eucarida</taxon>
        <taxon>Decapoda</taxon>
        <taxon>Pleocyemata</taxon>
        <taxon>Brachyura</taxon>
        <taxon>Eubrachyura</taxon>
        <taxon>Portunoidea</taxon>
        <taxon>Portunidae</taxon>
        <taxon>Portuninae</taxon>
        <taxon>Portunus</taxon>
    </lineage>
</organism>